<name>A0ABP9WUN3_9CHLR</name>
<dbReference type="Proteomes" id="UP001428290">
    <property type="component" value="Unassembled WGS sequence"/>
</dbReference>
<dbReference type="Pfam" id="PF09723">
    <property type="entry name" value="Zn_ribbon_8"/>
    <property type="match status" value="1"/>
</dbReference>
<comment type="caution">
    <text evidence="3">The sequence shown here is derived from an EMBL/GenBank/DDBJ whole genome shotgun (WGS) entry which is preliminary data.</text>
</comment>
<dbReference type="NCBIfam" id="TIGR02605">
    <property type="entry name" value="CxxC_CxxC_SSSS"/>
    <property type="match status" value="1"/>
</dbReference>
<evidence type="ECO:0000313" key="4">
    <source>
        <dbReference type="Proteomes" id="UP001428290"/>
    </source>
</evidence>
<dbReference type="RefSeq" id="WP_345720431.1">
    <property type="nucleotide sequence ID" value="NZ_BAABRU010000002.1"/>
</dbReference>
<evidence type="ECO:0000259" key="2">
    <source>
        <dbReference type="SMART" id="SM00834"/>
    </source>
</evidence>
<dbReference type="InterPro" id="IPR013429">
    <property type="entry name" value="Regulatory_FmdB_Zinc_ribbon"/>
</dbReference>
<reference evidence="3 4" key="1">
    <citation type="submission" date="2024-02" db="EMBL/GenBank/DDBJ databases">
        <title>Herpetosiphon gulosus NBRC 112829.</title>
        <authorList>
            <person name="Ichikawa N."/>
            <person name="Katano-Makiyama Y."/>
            <person name="Hidaka K."/>
        </authorList>
    </citation>
    <scope>NUCLEOTIDE SEQUENCE [LARGE SCALE GENOMIC DNA]</scope>
    <source>
        <strain evidence="3 4">NBRC 112829</strain>
    </source>
</reference>
<dbReference type="SMART" id="SM00834">
    <property type="entry name" value="CxxC_CXXC_SSSS"/>
    <property type="match status" value="1"/>
</dbReference>
<evidence type="ECO:0000313" key="3">
    <source>
        <dbReference type="EMBL" id="GAA5526794.1"/>
    </source>
</evidence>
<dbReference type="PANTHER" id="PTHR34404:SF3">
    <property type="entry name" value="REGULATORY PROTEIN, FMDB FAMILY"/>
    <property type="match status" value="1"/>
</dbReference>
<proteinExistence type="predicted"/>
<accession>A0ABP9WUN3</accession>
<dbReference type="EMBL" id="BAABRU010000002">
    <property type="protein sequence ID" value="GAA5526794.1"/>
    <property type="molecule type" value="Genomic_DNA"/>
</dbReference>
<feature type="domain" description="Putative regulatory protein FmdB zinc ribbon" evidence="2">
    <location>
        <begin position="1"/>
        <end position="43"/>
    </location>
</feature>
<keyword evidence="4" id="KW-1185">Reference proteome</keyword>
<feature type="region of interest" description="Disordered" evidence="1">
    <location>
        <begin position="104"/>
        <end position="125"/>
    </location>
</feature>
<organism evidence="3 4">
    <name type="scientific">Herpetosiphon gulosus</name>
    <dbReference type="NCBI Taxonomy" id="1973496"/>
    <lineage>
        <taxon>Bacteria</taxon>
        <taxon>Bacillati</taxon>
        <taxon>Chloroflexota</taxon>
        <taxon>Chloroflexia</taxon>
        <taxon>Herpetosiphonales</taxon>
        <taxon>Herpetosiphonaceae</taxon>
        <taxon>Herpetosiphon</taxon>
    </lineage>
</organism>
<gene>
    <name evidence="3" type="ORF">Hgul01_00574</name>
</gene>
<evidence type="ECO:0000256" key="1">
    <source>
        <dbReference type="SAM" id="MobiDB-lite"/>
    </source>
</evidence>
<protein>
    <recommendedName>
        <fullName evidence="2">Putative regulatory protein FmdB zinc ribbon domain-containing protein</fullName>
    </recommendedName>
</protein>
<sequence>MPVYEYVCSECQGRFARLVRGFSDPSDLHCPRCSSQAVRRAISRVAVVRSEDARLDAMADSSMFNDLDENDPRSVARWAKKMGRELGDDLGGDWNEMVDQMIDEEMGGEGDNQTGGPASNDLGWG</sequence>
<dbReference type="PANTHER" id="PTHR34404">
    <property type="entry name" value="REGULATORY PROTEIN, FMDB FAMILY"/>
    <property type="match status" value="1"/>
</dbReference>